<dbReference type="InterPro" id="IPR036388">
    <property type="entry name" value="WH-like_DNA-bd_sf"/>
</dbReference>
<dbReference type="SUPFAM" id="SSF88659">
    <property type="entry name" value="Sigma3 and sigma4 domains of RNA polymerase sigma factors"/>
    <property type="match status" value="1"/>
</dbReference>
<dbReference type="GO" id="GO:0006352">
    <property type="term" value="P:DNA-templated transcription initiation"/>
    <property type="evidence" value="ECO:0007669"/>
    <property type="project" value="InterPro"/>
</dbReference>
<proteinExistence type="inferred from homology"/>
<keyword evidence="3" id="KW-0731">Sigma factor</keyword>
<dbReference type="Proteomes" id="UP000239720">
    <property type="component" value="Unassembled WGS sequence"/>
</dbReference>
<dbReference type="RefSeq" id="WP_105368578.1">
    <property type="nucleotide sequence ID" value="NZ_JAAYER010000076.1"/>
</dbReference>
<organism evidence="7 8">
    <name type="scientific">Acetivibrio saccincola</name>
    <dbReference type="NCBI Taxonomy" id="1677857"/>
    <lineage>
        <taxon>Bacteria</taxon>
        <taxon>Bacillati</taxon>
        <taxon>Bacillota</taxon>
        <taxon>Clostridia</taxon>
        <taxon>Eubacteriales</taxon>
        <taxon>Oscillospiraceae</taxon>
        <taxon>Acetivibrio</taxon>
    </lineage>
</organism>
<feature type="domain" description="RNA polymerase sigma-70 region 2" evidence="5">
    <location>
        <begin position="23"/>
        <end position="90"/>
    </location>
</feature>
<dbReference type="GO" id="GO:0016987">
    <property type="term" value="F:sigma factor activity"/>
    <property type="evidence" value="ECO:0007669"/>
    <property type="project" value="UniProtKB-KW"/>
</dbReference>
<evidence type="ECO:0000259" key="5">
    <source>
        <dbReference type="Pfam" id="PF04542"/>
    </source>
</evidence>
<dbReference type="SUPFAM" id="SSF88946">
    <property type="entry name" value="Sigma2 domain of RNA polymerase sigma factors"/>
    <property type="match status" value="1"/>
</dbReference>
<dbReference type="InterPro" id="IPR013325">
    <property type="entry name" value="RNA_pol_sigma_r2"/>
</dbReference>
<dbReference type="Gene3D" id="1.10.1740.10">
    <property type="match status" value="1"/>
</dbReference>
<dbReference type="InterPro" id="IPR039425">
    <property type="entry name" value="RNA_pol_sigma-70-like"/>
</dbReference>
<dbReference type="AlphaFoldDB" id="A0A2S8RE53"/>
<dbReference type="Pfam" id="PF08281">
    <property type="entry name" value="Sigma70_r4_2"/>
    <property type="match status" value="1"/>
</dbReference>
<dbReference type="Gene3D" id="1.10.10.10">
    <property type="entry name" value="Winged helix-like DNA-binding domain superfamily/Winged helix DNA-binding domain"/>
    <property type="match status" value="1"/>
</dbReference>
<feature type="domain" description="RNA polymerase sigma factor 70 region 4 type 2" evidence="6">
    <location>
        <begin position="130"/>
        <end position="181"/>
    </location>
</feature>
<evidence type="ECO:0000313" key="7">
    <source>
        <dbReference type="EMBL" id="PQQ68063.1"/>
    </source>
</evidence>
<dbReference type="GO" id="GO:0003677">
    <property type="term" value="F:DNA binding"/>
    <property type="evidence" value="ECO:0007669"/>
    <property type="project" value="InterPro"/>
</dbReference>
<dbReference type="InterPro" id="IPR007627">
    <property type="entry name" value="RNA_pol_sigma70_r2"/>
</dbReference>
<evidence type="ECO:0000259" key="6">
    <source>
        <dbReference type="Pfam" id="PF08281"/>
    </source>
</evidence>
<dbReference type="InterPro" id="IPR013324">
    <property type="entry name" value="RNA_pol_sigma_r3/r4-like"/>
</dbReference>
<comment type="caution">
    <text evidence="7">The sequence shown here is derived from an EMBL/GenBank/DDBJ whole genome shotgun (WGS) entry which is preliminary data.</text>
</comment>
<evidence type="ECO:0000256" key="3">
    <source>
        <dbReference type="ARBA" id="ARBA00023082"/>
    </source>
</evidence>
<dbReference type="PANTHER" id="PTHR43133:SF51">
    <property type="entry name" value="RNA POLYMERASE SIGMA FACTOR"/>
    <property type="match status" value="1"/>
</dbReference>
<dbReference type="PANTHER" id="PTHR43133">
    <property type="entry name" value="RNA POLYMERASE ECF-TYPE SIGMA FACTO"/>
    <property type="match status" value="1"/>
</dbReference>
<keyword evidence="2" id="KW-0805">Transcription regulation</keyword>
<evidence type="ECO:0000256" key="4">
    <source>
        <dbReference type="ARBA" id="ARBA00023163"/>
    </source>
</evidence>
<dbReference type="CDD" id="cd06171">
    <property type="entry name" value="Sigma70_r4"/>
    <property type="match status" value="1"/>
</dbReference>
<dbReference type="OrthoDB" id="9782703at2"/>
<evidence type="ECO:0000256" key="2">
    <source>
        <dbReference type="ARBA" id="ARBA00023015"/>
    </source>
</evidence>
<dbReference type="Pfam" id="PF04542">
    <property type="entry name" value="Sigma70_r2"/>
    <property type="match status" value="1"/>
</dbReference>
<reference evidence="7 8" key="1">
    <citation type="journal article" date="2018" name="Syst. Appl. Microbiol.">
        <title>Characterization and high-quality draft genome sequence of Herbivorax saccincola A7, an anaerobic, alkaliphilic, thermophilic, cellulolytic, and xylanolytic bacterium.</title>
        <authorList>
            <person name="Aikawa S."/>
            <person name="Baramee S."/>
            <person name="Sermsathanaswadi J."/>
            <person name="Thianheng P."/>
            <person name="Tachaapaikoon C."/>
            <person name="Shikata A."/>
            <person name="Waeonukul R."/>
            <person name="Pason P."/>
            <person name="Ratanakhanokchai K."/>
            <person name="Kosugi A."/>
        </authorList>
    </citation>
    <scope>NUCLEOTIDE SEQUENCE [LARGE SCALE GENOMIC DNA]</scope>
    <source>
        <strain evidence="7 8">A7</strain>
    </source>
</reference>
<accession>A0A2S8RE53</accession>
<evidence type="ECO:0000313" key="8">
    <source>
        <dbReference type="Proteomes" id="UP000239720"/>
    </source>
</evidence>
<dbReference type="InterPro" id="IPR013249">
    <property type="entry name" value="RNA_pol_sigma70_r4_t2"/>
</dbReference>
<evidence type="ECO:0000256" key="1">
    <source>
        <dbReference type="ARBA" id="ARBA00010641"/>
    </source>
</evidence>
<dbReference type="InterPro" id="IPR014284">
    <property type="entry name" value="RNA_pol_sigma-70_dom"/>
</dbReference>
<dbReference type="NCBIfam" id="TIGR02937">
    <property type="entry name" value="sigma70-ECF"/>
    <property type="match status" value="1"/>
</dbReference>
<protein>
    <submittedName>
        <fullName evidence="7">RNA polymerase subunit sigma-24</fullName>
    </submittedName>
</protein>
<gene>
    <name evidence="7" type="ORF">B9R14_15655</name>
</gene>
<dbReference type="EMBL" id="NEMB01000003">
    <property type="protein sequence ID" value="PQQ68063.1"/>
    <property type="molecule type" value="Genomic_DNA"/>
</dbReference>
<keyword evidence="4" id="KW-0804">Transcription</keyword>
<comment type="similarity">
    <text evidence="1">Belongs to the sigma-70 factor family. ECF subfamily.</text>
</comment>
<sequence length="193" mass="22723">MEASEKKIIKLCKENRREGFELLFKRFENYIYKICKSFTCSKEDALDIMQEVFLKIYKSFESFDAKKSLSPWVKRITVNTCINYKRDNNKRYGDVSINVSMDDEKNTFENVISDDINTEDMAIYTDTKKLLENLIRKLPEEVRMAIILKHIEGLSYEKIAKIMNCPEGTVKTYVFRGRKLLKEGLLKKGAWEV</sequence>
<name>A0A2S8RE53_9FIRM</name>